<feature type="transmembrane region" description="Helical" evidence="6">
    <location>
        <begin position="136"/>
        <end position="155"/>
    </location>
</feature>
<dbReference type="Gene3D" id="1.20.1250.20">
    <property type="entry name" value="MFS general substrate transporter like domains"/>
    <property type="match status" value="2"/>
</dbReference>
<feature type="transmembrane region" description="Helical" evidence="6">
    <location>
        <begin position="240"/>
        <end position="269"/>
    </location>
</feature>
<feature type="transmembrane region" description="Helical" evidence="6">
    <location>
        <begin position="46"/>
        <end position="70"/>
    </location>
</feature>
<proteinExistence type="predicted"/>
<dbReference type="GO" id="GO:0022857">
    <property type="term" value="F:transmembrane transporter activity"/>
    <property type="evidence" value="ECO:0007669"/>
    <property type="project" value="InterPro"/>
</dbReference>
<accession>A0A381U3H4</accession>
<dbReference type="Pfam" id="PF07690">
    <property type="entry name" value="MFS_1"/>
    <property type="match status" value="1"/>
</dbReference>
<feature type="transmembrane region" description="Helical" evidence="6">
    <location>
        <begin position="301"/>
        <end position="322"/>
    </location>
</feature>
<feature type="transmembrane region" description="Helical" evidence="6">
    <location>
        <begin position="334"/>
        <end position="353"/>
    </location>
</feature>
<feature type="transmembrane region" description="Helical" evidence="6">
    <location>
        <begin position="365"/>
        <end position="383"/>
    </location>
</feature>
<evidence type="ECO:0000256" key="2">
    <source>
        <dbReference type="ARBA" id="ARBA00022448"/>
    </source>
</evidence>
<sequence length="395" mass="42486">MNNKIRMGRYPVMLSAAMLFAIAVMPGAVSPGIVGAAANSLQLPESQLGILIGLYFAGLGIVSATAYLWIRRVNWRVFCSIGIVLMGASFILMGMTESYLTLLFLMTVVGAGAGLFSAPSITILGDGIKPENGFSAMIIFSVVGAAILLALFPIVAESGGFGSVMNLLGGSTLATLLLIPLIPVNNKIEEIPNESDTVKLEKFSFFNDRMTQPILSLLVMVLFCFSFSGSWAFFERIAYYAALPATATGQALAIGTMFGAIGAPLAAFFIKRIPMYYCYFITILITVVTLLFLNISSLTSMLYLLLVCSFQFWINAGFCLIMAQTAQVDKIGRFVALIPAAEAVGGIFGPMINGLILERSGVNEMIILTIVIFIIGAIVFAYVDRKDIKKNARII</sequence>
<evidence type="ECO:0000256" key="5">
    <source>
        <dbReference type="ARBA" id="ARBA00023136"/>
    </source>
</evidence>
<evidence type="ECO:0000313" key="8">
    <source>
        <dbReference type="EMBL" id="SVA22790.1"/>
    </source>
</evidence>
<feature type="transmembrane region" description="Helical" evidence="6">
    <location>
        <begin position="214"/>
        <end position="234"/>
    </location>
</feature>
<evidence type="ECO:0000256" key="1">
    <source>
        <dbReference type="ARBA" id="ARBA00004141"/>
    </source>
</evidence>
<feature type="transmembrane region" description="Helical" evidence="6">
    <location>
        <begin position="161"/>
        <end position="182"/>
    </location>
</feature>
<organism evidence="8">
    <name type="scientific">marine metagenome</name>
    <dbReference type="NCBI Taxonomy" id="408172"/>
    <lineage>
        <taxon>unclassified sequences</taxon>
        <taxon>metagenomes</taxon>
        <taxon>ecological metagenomes</taxon>
    </lineage>
</organism>
<dbReference type="AlphaFoldDB" id="A0A381U3H4"/>
<dbReference type="InterPro" id="IPR036259">
    <property type="entry name" value="MFS_trans_sf"/>
</dbReference>
<evidence type="ECO:0000259" key="7">
    <source>
        <dbReference type="PROSITE" id="PS50850"/>
    </source>
</evidence>
<feature type="domain" description="Major facilitator superfamily (MFS) profile" evidence="7">
    <location>
        <begin position="12"/>
        <end position="388"/>
    </location>
</feature>
<feature type="transmembrane region" description="Helical" evidence="6">
    <location>
        <begin position="102"/>
        <end position="124"/>
    </location>
</feature>
<keyword evidence="2" id="KW-0813">Transport</keyword>
<dbReference type="InterPro" id="IPR011701">
    <property type="entry name" value="MFS"/>
</dbReference>
<evidence type="ECO:0000256" key="4">
    <source>
        <dbReference type="ARBA" id="ARBA00022989"/>
    </source>
</evidence>
<dbReference type="SUPFAM" id="SSF103473">
    <property type="entry name" value="MFS general substrate transporter"/>
    <property type="match status" value="1"/>
</dbReference>
<name>A0A381U3H4_9ZZZZ</name>
<dbReference type="PROSITE" id="PS50850">
    <property type="entry name" value="MFS"/>
    <property type="match status" value="1"/>
</dbReference>
<keyword evidence="4 6" id="KW-1133">Transmembrane helix</keyword>
<feature type="transmembrane region" description="Helical" evidence="6">
    <location>
        <begin position="276"/>
        <end position="295"/>
    </location>
</feature>
<gene>
    <name evidence="8" type="ORF">METZ01_LOCUS75644</name>
</gene>
<feature type="transmembrane region" description="Helical" evidence="6">
    <location>
        <begin position="77"/>
        <end position="96"/>
    </location>
</feature>
<dbReference type="EMBL" id="UINC01005668">
    <property type="protein sequence ID" value="SVA22790.1"/>
    <property type="molecule type" value="Genomic_DNA"/>
</dbReference>
<keyword evidence="5 6" id="KW-0472">Membrane</keyword>
<evidence type="ECO:0000256" key="3">
    <source>
        <dbReference type="ARBA" id="ARBA00022692"/>
    </source>
</evidence>
<comment type="subcellular location">
    <subcellularLocation>
        <location evidence="1">Membrane</location>
        <topology evidence="1">Multi-pass membrane protein</topology>
    </subcellularLocation>
</comment>
<dbReference type="PANTHER" id="PTHR23506">
    <property type="entry name" value="GH10249P"/>
    <property type="match status" value="1"/>
</dbReference>
<keyword evidence="3 6" id="KW-0812">Transmembrane</keyword>
<dbReference type="InterPro" id="IPR020846">
    <property type="entry name" value="MFS_dom"/>
</dbReference>
<dbReference type="PANTHER" id="PTHR23506:SF23">
    <property type="entry name" value="GH10249P"/>
    <property type="match status" value="1"/>
</dbReference>
<reference evidence="8" key="1">
    <citation type="submission" date="2018-05" db="EMBL/GenBank/DDBJ databases">
        <authorList>
            <person name="Lanie J.A."/>
            <person name="Ng W.-L."/>
            <person name="Kazmierczak K.M."/>
            <person name="Andrzejewski T.M."/>
            <person name="Davidsen T.M."/>
            <person name="Wayne K.J."/>
            <person name="Tettelin H."/>
            <person name="Glass J.I."/>
            <person name="Rusch D."/>
            <person name="Podicherti R."/>
            <person name="Tsui H.-C.T."/>
            <person name="Winkler M.E."/>
        </authorList>
    </citation>
    <scope>NUCLEOTIDE SEQUENCE</scope>
</reference>
<protein>
    <recommendedName>
        <fullName evidence="7">Major facilitator superfamily (MFS) profile domain-containing protein</fullName>
    </recommendedName>
</protein>
<dbReference type="InterPro" id="IPR050930">
    <property type="entry name" value="MFS_Vesicular_Transporter"/>
</dbReference>
<evidence type="ECO:0000256" key="6">
    <source>
        <dbReference type="SAM" id="Phobius"/>
    </source>
</evidence>
<dbReference type="GO" id="GO:0016020">
    <property type="term" value="C:membrane"/>
    <property type="evidence" value="ECO:0007669"/>
    <property type="project" value="UniProtKB-SubCell"/>
</dbReference>